<feature type="signal peptide" evidence="1">
    <location>
        <begin position="1"/>
        <end position="21"/>
    </location>
</feature>
<dbReference type="Proteomes" id="UP000032304">
    <property type="component" value="Chromosome 1"/>
</dbReference>
<name>A0A0D2NBE5_GOSRA</name>
<keyword evidence="1" id="KW-0732">Signal</keyword>
<reference evidence="2 3" key="1">
    <citation type="journal article" date="2012" name="Nature">
        <title>Repeated polyploidization of Gossypium genomes and the evolution of spinnable cotton fibres.</title>
        <authorList>
            <person name="Paterson A.H."/>
            <person name="Wendel J.F."/>
            <person name="Gundlach H."/>
            <person name="Guo H."/>
            <person name="Jenkins J."/>
            <person name="Jin D."/>
            <person name="Llewellyn D."/>
            <person name="Showmaker K.C."/>
            <person name="Shu S."/>
            <person name="Udall J."/>
            <person name="Yoo M.J."/>
            <person name="Byers R."/>
            <person name="Chen W."/>
            <person name="Doron-Faigenboim A."/>
            <person name="Duke M.V."/>
            <person name="Gong L."/>
            <person name="Grimwood J."/>
            <person name="Grover C."/>
            <person name="Grupp K."/>
            <person name="Hu G."/>
            <person name="Lee T.H."/>
            <person name="Li J."/>
            <person name="Lin L."/>
            <person name="Liu T."/>
            <person name="Marler B.S."/>
            <person name="Page J.T."/>
            <person name="Roberts A.W."/>
            <person name="Romanel E."/>
            <person name="Sanders W.S."/>
            <person name="Szadkowski E."/>
            <person name="Tan X."/>
            <person name="Tang H."/>
            <person name="Xu C."/>
            <person name="Wang J."/>
            <person name="Wang Z."/>
            <person name="Zhang D."/>
            <person name="Zhang L."/>
            <person name="Ashrafi H."/>
            <person name="Bedon F."/>
            <person name="Bowers J.E."/>
            <person name="Brubaker C.L."/>
            <person name="Chee P.W."/>
            <person name="Das S."/>
            <person name="Gingle A.R."/>
            <person name="Haigler C.H."/>
            <person name="Harker D."/>
            <person name="Hoffmann L.V."/>
            <person name="Hovav R."/>
            <person name="Jones D.C."/>
            <person name="Lemke C."/>
            <person name="Mansoor S."/>
            <person name="ur Rahman M."/>
            <person name="Rainville L.N."/>
            <person name="Rambani A."/>
            <person name="Reddy U.K."/>
            <person name="Rong J.K."/>
            <person name="Saranga Y."/>
            <person name="Scheffler B.E."/>
            <person name="Scheffler J.A."/>
            <person name="Stelly D.M."/>
            <person name="Triplett B.A."/>
            <person name="Van Deynze A."/>
            <person name="Vaslin M.F."/>
            <person name="Waghmare V.N."/>
            <person name="Walford S.A."/>
            <person name="Wright R.J."/>
            <person name="Zaki E.A."/>
            <person name="Zhang T."/>
            <person name="Dennis E.S."/>
            <person name="Mayer K.F."/>
            <person name="Peterson D.G."/>
            <person name="Rokhsar D.S."/>
            <person name="Wang X."/>
            <person name="Schmutz J."/>
        </authorList>
    </citation>
    <scope>NUCLEOTIDE SEQUENCE [LARGE SCALE GENOMIC DNA]</scope>
</reference>
<evidence type="ECO:0000256" key="1">
    <source>
        <dbReference type="SAM" id="SignalP"/>
    </source>
</evidence>
<dbReference type="Gramene" id="KJB10208">
    <property type="protein sequence ID" value="KJB10208"/>
    <property type="gene ID" value="B456_001G189200"/>
</dbReference>
<proteinExistence type="predicted"/>
<protein>
    <submittedName>
        <fullName evidence="2">Uncharacterized protein</fullName>
    </submittedName>
</protein>
<evidence type="ECO:0000313" key="2">
    <source>
        <dbReference type="EMBL" id="KJB10208.1"/>
    </source>
</evidence>
<feature type="chain" id="PRO_5002259519" evidence="1">
    <location>
        <begin position="22"/>
        <end position="74"/>
    </location>
</feature>
<sequence length="74" mass="8104">MGVSNMKTWLIWLALIGTMVTEEVIGIDAAMTIHHPEVSVLFPTIAFSKKLLILGIVAAQDSLGVEVNVYFNNM</sequence>
<gene>
    <name evidence="2" type="ORF">B456_001G189200</name>
</gene>
<keyword evidence="3" id="KW-1185">Reference proteome</keyword>
<evidence type="ECO:0000313" key="3">
    <source>
        <dbReference type="Proteomes" id="UP000032304"/>
    </source>
</evidence>
<dbReference type="AlphaFoldDB" id="A0A0D2NBE5"/>
<accession>A0A0D2NBE5</accession>
<organism evidence="2 3">
    <name type="scientific">Gossypium raimondii</name>
    <name type="common">Peruvian cotton</name>
    <name type="synonym">Gossypium klotzschianum subsp. raimondii</name>
    <dbReference type="NCBI Taxonomy" id="29730"/>
    <lineage>
        <taxon>Eukaryota</taxon>
        <taxon>Viridiplantae</taxon>
        <taxon>Streptophyta</taxon>
        <taxon>Embryophyta</taxon>
        <taxon>Tracheophyta</taxon>
        <taxon>Spermatophyta</taxon>
        <taxon>Magnoliopsida</taxon>
        <taxon>eudicotyledons</taxon>
        <taxon>Gunneridae</taxon>
        <taxon>Pentapetalae</taxon>
        <taxon>rosids</taxon>
        <taxon>malvids</taxon>
        <taxon>Malvales</taxon>
        <taxon>Malvaceae</taxon>
        <taxon>Malvoideae</taxon>
        <taxon>Gossypium</taxon>
    </lineage>
</organism>
<dbReference type="EMBL" id="CM001740">
    <property type="protein sequence ID" value="KJB10208.1"/>
    <property type="molecule type" value="Genomic_DNA"/>
</dbReference>